<organism evidence="7 8">
    <name type="scientific">Pseudoduganella chitinolytica</name>
    <dbReference type="NCBI Taxonomy" id="34070"/>
    <lineage>
        <taxon>Bacteria</taxon>
        <taxon>Pseudomonadati</taxon>
        <taxon>Pseudomonadota</taxon>
        <taxon>Betaproteobacteria</taxon>
        <taxon>Burkholderiales</taxon>
        <taxon>Oxalobacteraceae</taxon>
        <taxon>Telluria group</taxon>
        <taxon>Pseudoduganella</taxon>
    </lineage>
</organism>
<dbReference type="InterPro" id="IPR003660">
    <property type="entry name" value="HAMP_dom"/>
</dbReference>
<dbReference type="SMART" id="SM00304">
    <property type="entry name" value="HAMP"/>
    <property type="match status" value="1"/>
</dbReference>
<dbReference type="EMBL" id="CP119083">
    <property type="protein sequence ID" value="WEF34121.1"/>
    <property type="molecule type" value="Genomic_DNA"/>
</dbReference>
<dbReference type="InterPro" id="IPR051310">
    <property type="entry name" value="MCP_chemotaxis"/>
</dbReference>
<reference evidence="7 8" key="1">
    <citation type="submission" date="2023-02" db="EMBL/GenBank/DDBJ databases">
        <title>Gemone sequence of Telluria chitinolytica ACM 3522T.</title>
        <authorList>
            <person name="Frediansyah A."/>
            <person name="Miess H."/>
            <person name="Gross H."/>
        </authorList>
    </citation>
    <scope>NUCLEOTIDE SEQUENCE [LARGE SCALE GENOMIC DNA]</scope>
    <source>
        <strain evidence="7 8">ACM 3522</strain>
    </source>
</reference>
<evidence type="ECO:0000259" key="6">
    <source>
        <dbReference type="PROSITE" id="PS50885"/>
    </source>
</evidence>
<protein>
    <submittedName>
        <fullName evidence="7">Methyl-accepting chemotaxis protein</fullName>
    </submittedName>
</protein>
<evidence type="ECO:0000259" key="5">
    <source>
        <dbReference type="PROSITE" id="PS50111"/>
    </source>
</evidence>
<keyword evidence="4" id="KW-0812">Transmembrane</keyword>
<dbReference type="SMART" id="SM00283">
    <property type="entry name" value="MA"/>
    <property type="match status" value="1"/>
</dbReference>
<dbReference type="PANTHER" id="PTHR43531:SF14">
    <property type="entry name" value="METHYL-ACCEPTING CHEMOTAXIS PROTEIN I-RELATED"/>
    <property type="match status" value="1"/>
</dbReference>
<dbReference type="PRINTS" id="PR00260">
    <property type="entry name" value="CHEMTRNSDUCR"/>
</dbReference>
<evidence type="ECO:0000256" key="3">
    <source>
        <dbReference type="PROSITE-ProRule" id="PRU00284"/>
    </source>
</evidence>
<dbReference type="InterPro" id="IPR004089">
    <property type="entry name" value="MCPsignal_dom"/>
</dbReference>
<dbReference type="SUPFAM" id="SSF58104">
    <property type="entry name" value="Methyl-accepting chemotaxis protein (MCP) signaling domain"/>
    <property type="match status" value="1"/>
</dbReference>
<feature type="domain" description="HAMP" evidence="6">
    <location>
        <begin position="69"/>
        <end position="121"/>
    </location>
</feature>
<keyword evidence="4" id="KW-0472">Membrane</keyword>
<dbReference type="RefSeq" id="WP_277416801.1">
    <property type="nucleotide sequence ID" value="NZ_CP119083.1"/>
</dbReference>
<dbReference type="Proteomes" id="UP001216510">
    <property type="component" value="Chromosome"/>
</dbReference>
<evidence type="ECO:0000256" key="2">
    <source>
        <dbReference type="ARBA" id="ARBA00029447"/>
    </source>
</evidence>
<dbReference type="PROSITE" id="PS50885">
    <property type="entry name" value="HAMP"/>
    <property type="match status" value="1"/>
</dbReference>
<evidence type="ECO:0000256" key="1">
    <source>
        <dbReference type="ARBA" id="ARBA00022481"/>
    </source>
</evidence>
<sequence length="377" mass="38536">MDQTSGPQFNAAGAGAIDGLHGIVRVAAAALDDALAERAARDTLRRNLVLAALVAAIALAAWLYTGLYRSFARDIGALHGAVHAAAAGDLSVRIASPARDELGSLTNAFGATLLTLDALVADIRQGAHRIGGTADELAAGNAGLSAQTDAQAQALAQTVASMHELAEAVQHNGVHVQQGGALARTAGTIAARSGEEVLAVVDVVRSMRSSSARIADIIGVIDGIAFQTNILALNAAVEAARAGEQGRGFAVVAAEVRSLAQRSAAAALEVKQLIAASVANVDRGSGLADTAGQAMTQLLDAVGQMTAVLERIGAVENGQRMEIAALNDALDRIDRMNRRNAALTAAASAGARRIHEESTALNGALRHFRLRAQLSDA</sequence>
<dbReference type="Pfam" id="PF00015">
    <property type="entry name" value="MCPsignal"/>
    <property type="match status" value="1"/>
</dbReference>
<gene>
    <name evidence="7" type="ORF">PX653_04950</name>
</gene>
<dbReference type="Pfam" id="PF00672">
    <property type="entry name" value="HAMP"/>
    <property type="match status" value="1"/>
</dbReference>
<name>A0ABY8BEJ2_9BURK</name>
<keyword evidence="8" id="KW-1185">Reference proteome</keyword>
<keyword evidence="4" id="KW-1133">Transmembrane helix</keyword>
<feature type="domain" description="Methyl-accepting transducer" evidence="5">
    <location>
        <begin position="126"/>
        <end position="355"/>
    </location>
</feature>
<dbReference type="PROSITE" id="PS50111">
    <property type="entry name" value="CHEMOTAXIS_TRANSDUC_2"/>
    <property type="match status" value="1"/>
</dbReference>
<keyword evidence="3" id="KW-0807">Transducer</keyword>
<dbReference type="InterPro" id="IPR004090">
    <property type="entry name" value="Chemotax_Me-accpt_rcpt"/>
</dbReference>
<dbReference type="Gene3D" id="1.10.287.950">
    <property type="entry name" value="Methyl-accepting chemotaxis protein"/>
    <property type="match status" value="1"/>
</dbReference>
<accession>A0ABY8BEJ2</accession>
<feature type="transmembrane region" description="Helical" evidence="4">
    <location>
        <begin position="48"/>
        <end position="67"/>
    </location>
</feature>
<keyword evidence="1" id="KW-0488">Methylation</keyword>
<evidence type="ECO:0000313" key="8">
    <source>
        <dbReference type="Proteomes" id="UP001216510"/>
    </source>
</evidence>
<evidence type="ECO:0000256" key="4">
    <source>
        <dbReference type="SAM" id="Phobius"/>
    </source>
</evidence>
<comment type="similarity">
    <text evidence="2">Belongs to the methyl-accepting chemotaxis (MCP) protein family.</text>
</comment>
<proteinExistence type="inferred from homology"/>
<evidence type="ECO:0000313" key="7">
    <source>
        <dbReference type="EMBL" id="WEF34121.1"/>
    </source>
</evidence>
<dbReference type="PANTHER" id="PTHR43531">
    <property type="entry name" value="PROTEIN ICFG"/>
    <property type="match status" value="1"/>
</dbReference>